<dbReference type="Gene3D" id="3.40.50.1820">
    <property type="entry name" value="alpha/beta hydrolase"/>
    <property type="match status" value="1"/>
</dbReference>
<dbReference type="EMBL" id="JALAAR010000018">
    <property type="protein sequence ID" value="MEH8018975.1"/>
    <property type="molecule type" value="Genomic_DNA"/>
</dbReference>
<evidence type="ECO:0000313" key="2">
    <source>
        <dbReference type="EMBL" id="MEH8018975.1"/>
    </source>
</evidence>
<evidence type="ECO:0000259" key="1">
    <source>
        <dbReference type="Pfam" id="PF12146"/>
    </source>
</evidence>
<dbReference type="InterPro" id="IPR022742">
    <property type="entry name" value="Hydrolase_4"/>
</dbReference>
<dbReference type="GO" id="GO:0016787">
    <property type="term" value="F:hydrolase activity"/>
    <property type="evidence" value="ECO:0007669"/>
    <property type="project" value="UniProtKB-KW"/>
</dbReference>
<sequence>MTERYISLASGNASLSAILHTPTNTQPSQTGVLIIVGGPQYRVGSHRQFVKLSRYLADNGIASMRLDTSGMGDSSGSKAAFYQQDNDLETAITAFMQHNPQLKNLVLWGLCDAASAILIKLNKPDPRIAGVVLLNPWVRQQHSHAEVMLKHYYLKRLFSRQFWQKMFGGGVALRHSLKDIWQTLQQRKAKHSRTASTPEANEQNYVQLMLQGWQRYQGKTLLITSGNDLTAQEFLSLCQHDDSWRSLLSSAQHCHINDANHTFSTLLWRQQVEQLTFQFVQQLLSK</sequence>
<name>A0ABU8CAG6_9GAMM</name>
<evidence type="ECO:0000313" key="3">
    <source>
        <dbReference type="Proteomes" id="UP001375382"/>
    </source>
</evidence>
<dbReference type="Proteomes" id="UP001375382">
    <property type="component" value="Unassembled WGS sequence"/>
</dbReference>
<accession>A0ABU8CAG6</accession>
<proteinExistence type="predicted"/>
<dbReference type="SUPFAM" id="SSF53474">
    <property type="entry name" value="alpha/beta-Hydrolases"/>
    <property type="match status" value="1"/>
</dbReference>
<reference evidence="2 3" key="1">
    <citation type="journal article" date="2023" name="Ecotoxicol. Environ. Saf.">
        <title>Mercury remediation potential of mercury-resistant strain Rheinheimera metallidurans sp. nov. isolated from a municipal waste dumping site.</title>
        <authorList>
            <person name="Yadav V."/>
            <person name="Manjhi A."/>
            <person name="Vadakedath N."/>
        </authorList>
    </citation>
    <scope>NUCLEOTIDE SEQUENCE [LARGE SCALE GENOMIC DNA]</scope>
    <source>
        <strain evidence="2 3">E-49</strain>
    </source>
</reference>
<dbReference type="InterPro" id="IPR029058">
    <property type="entry name" value="AB_hydrolase_fold"/>
</dbReference>
<dbReference type="NCBIfam" id="TIGR03100">
    <property type="entry name" value="hydr1_PEP"/>
    <property type="match status" value="1"/>
</dbReference>
<keyword evidence="2" id="KW-0378">Hydrolase</keyword>
<dbReference type="Pfam" id="PF12146">
    <property type="entry name" value="Hydrolase_4"/>
    <property type="match status" value="1"/>
</dbReference>
<dbReference type="InterPro" id="IPR017531">
    <property type="entry name" value="Hydrolase-1_PEP"/>
</dbReference>
<comment type="caution">
    <text evidence="2">The sequence shown here is derived from an EMBL/GenBank/DDBJ whole genome shotgun (WGS) entry which is preliminary data.</text>
</comment>
<gene>
    <name evidence="2" type="ORF">MN202_17160</name>
</gene>
<keyword evidence="3" id="KW-1185">Reference proteome</keyword>
<feature type="domain" description="Serine aminopeptidase S33" evidence="1">
    <location>
        <begin position="47"/>
        <end position="160"/>
    </location>
</feature>
<organism evidence="2 3">
    <name type="scientific">Rheinheimera muenzenbergensis</name>
    <dbReference type="NCBI Taxonomy" id="1193628"/>
    <lineage>
        <taxon>Bacteria</taxon>
        <taxon>Pseudomonadati</taxon>
        <taxon>Pseudomonadota</taxon>
        <taxon>Gammaproteobacteria</taxon>
        <taxon>Chromatiales</taxon>
        <taxon>Chromatiaceae</taxon>
        <taxon>Rheinheimera</taxon>
    </lineage>
</organism>
<dbReference type="RefSeq" id="WP_335737373.1">
    <property type="nucleotide sequence ID" value="NZ_JALAAR010000018.1"/>
</dbReference>
<protein>
    <submittedName>
        <fullName evidence="2">Hydrolase 1, exosortase A system-associated</fullName>
    </submittedName>
</protein>